<comment type="caution">
    <text evidence="1">The sequence shown here is derived from an EMBL/GenBank/DDBJ whole genome shotgun (WGS) entry which is preliminary data.</text>
</comment>
<reference evidence="1 2" key="1">
    <citation type="submission" date="2017-12" db="EMBL/GenBank/DDBJ databases">
        <authorList>
            <person name="Pombert J.-F."/>
            <person name="Haag K.L."/>
            <person name="Ebert D."/>
        </authorList>
    </citation>
    <scope>NUCLEOTIDE SEQUENCE [LARGE SCALE GENOMIC DNA]</scope>
    <source>
        <strain evidence="1">IL-G-3</strain>
    </source>
</reference>
<proteinExistence type="predicted"/>
<gene>
    <name evidence="1" type="ORF">CWI38_1876p0030</name>
</gene>
<keyword evidence="2" id="KW-1185">Reference proteome</keyword>
<dbReference type="VEuPathDB" id="MicrosporidiaDB:CWI38_1876p0030"/>
<dbReference type="Proteomes" id="UP000292282">
    <property type="component" value="Unassembled WGS sequence"/>
</dbReference>
<name>A0A4Q9LPD7_9MICR</name>
<dbReference type="EMBL" id="PITK01001876">
    <property type="protein sequence ID" value="TBU10288.1"/>
    <property type="molecule type" value="Genomic_DNA"/>
</dbReference>
<evidence type="ECO:0000313" key="2">
    <source>
        <dbReference type="Proteomes" id="UP000292282"/>
    </source>
</evidence>
<organism evidence="1 2">
    <name type="scientific">Hamiltosporidium tvaerminnensis</name>
    <dbReference type="NCBI Taxonomy" id="1176355"/>
    <lineage>
        <taxon>Eukaryota</taxon>
        <taxon>Fungi</taxon>
        <taxon>Fungi incertae sedis</taxon>
        <taxon>Microsporidia</taxon>
        <taxon>Dubosqiidae</taxon>
        <taxon>Hamiltosporidium</taxon>
    </lineage>
</organism>
<protein>
    <submittedName>
        <fullName evidence="1">Uncharacterized protein</fullName>
    </submittedName>
</protein>
<dbReference type="AlphaFoldDB" id="A0A4Q9LPD7"/>
<dbReference type="OrthoDB" id="2192644at2759"/>
<accession>A0A4Q9LPD7</accession>
<evidence type="ECO:0000313" key="1">
    <source>
        <dbReference type="EMBL" id="TBU10288.1"/>
    </source>
</evidence>
<sequence length="117" mass="14022">MFLFINLSLQINWKSTLQKFIENECQIRNNRPDIFILDKKKNRITLIEYDLLANEFGLIFMFGVEIIPYSQPKRLQIPHNVEAYIQSRVVKRHSKQFPVLEPTMNINEVSDLEKIKW</sequence>